<protein>
    <submittedName>
        <fullName evidence="2">MarR family transcriptional regulator</fullName>
    </submittedName>
</protein>
<reference evidence="2" key="1">
    <citation type="submission" date="2024-05" db="EMBL/GenBank/DDBJ databases">
        <title>Planctomycetes of the genus Singulisphaera possess chitinolytic capabilities.</title>
        <authorList>
            <person name="Ivanova A."/>
        </authorList>
    </citation>
    <scope>NUCLEOTIDE SEQUENCE</scope>
    <source>
        <strain evidence="2">Ch08T</strain>
    </source>
</reference>
<dbReference type="GO" id="GO:0006950">
    <property type="term" value="P:response to stress"/>
    <property type="evidence" value="ECO:0007669"/>
    <property type="project" value="TreeGrafter"/>
</dbReference>
<dbReference type="PROSITE" id="PS50995">
    <property type="entry name" value="HTH_MARR_2"/>
    <property type="match status" value="1"/>
</dbReference>
<dbReference type="Gene3D" id="1.10.10.10">
    <property type="entry name" value="Winged helix-like DNA-binding domain superfamily/Winged helix DNA-binding domain"/>
    <property type="match status" value="1"/>
</dbReference>
<gene>
    <name evidence="2" type="ORF">V5E97_10895</name>
</gene>
<dbReference type="AlphaFoldDB" id="A0AAU7CM66"/>
<dbReference type="GO" id="GO:0003700">
    <property type="term" value="F:DNA-binding transcription factor activity"/>
    <property type="evidence" value="ECO:0007669"/>
    <property type="project" value="InterPro"/>
</dbReference>
<dbReference type="PRINTS" id="PR00598">
    <property type="entry name" value="HTHMARR"/>
</dbReference>
<dbReference type="Pfam" id="PF12802">
    <property type="entry name" value="MarR_2"/>
    <property type="match status" value="1"/>
</dbReference>
<accession>A0AAU7CM66</accession>
<proteinExistence type="predicted"/>
<dbReference type="SMART" id="SM00347">
    <property type="entry name" value="HTH_MARR"/>
    <property type="match status" value="1"/>
</dbReference>
<dbReference type="InterPro" id="IPR036390">
    <property type="entry name" value="WH_DNA-bd_sf"/>
</dbReference>
<organism evidence="2">
    <name type="scientific">Singulisphaera sp. Ch08</name>
    <dbReference type="NCBI Taxonomy" id="3120278"/>
    <lineage>
        <taxon>Bacteria</taxon>
        <taxon>Pseudomonadati</taxon>
        <taxon>Planctomycetota</taxon>
        <taxon>Planctomycetia</taxon>
        <taxon>Isosphaerales</taxon>
        <taxon>Isosphaeraceae</taxon>
        <taxon>Singulisphaera</taxon>
    </lineage>
</organism>
<dbReference type="EMBL" id="CP155447">
    <property type="protein sequence ID" value="XBH06514.1"/>
    <property type="molecule type" value="Genomic_DNA"/>
</dbReference>
<feature type="domain" description="HTH marR-type" evidence="1">
    <location>
        <begin position="20"/>
        <end position="153"/>
    </location>
</feature>
<dbReference type="RefSeq" id="WP_406699364.1">
    <property type="nucleotide sequence ID" value="NZ_CP155447.1"/>
</dbReference>
<dbReference type="SUPFAM" id="SSF46785">
    <property type="entry name" value="Winged helix' DNA-binding domain"/>
    <property type="match status" value="1"/>
</dbReference>
<dbReference type="InterPro" id="IPR039422">
    <property type="entry name" value="MarR/SlyA-like"/>
</dbReference>
<dbReference type="InterPro" id="IPR036388">
    <property type="entry name" value="WH-like_DNA-bd_sf"/>
</dbReference>
<dbReference type="PANTHER" id="PTHR33164:SF101">
    <property type="entry name" value="TRANSCRIPTIONAL REPRESSOR MPRA"/>
    <property type="match status" value="1"/>
</dbReference>
<evidence type="ECO:0000313" key="2">
    <source>
        <dbReference type="EMBL" id="XBH06514.1"/>
    </source>
</evidence>
<name>A0AAU7CM66_9BACT</name>
<dbReference type="InterPro" id="IPR000835">
    <property type="entry name" value="HTH_MarR-typ"/>
</dbReference>
<sequence>MATSPLQDEVKKRNPFDAPEQEVSLNLVKTTEFLQAEFARLFKQHQISGAQYNVLRILRGAGTELPCLEVASRMISHLPDITRLVDRLEAGGLVERCRTQEDRRLVLIKITTQGMAVLSELDAPVLALHKKQLGHLTAEEMTEFNRLLVKARRPESQ</sequence>
<evidence type="ECO:0000259" key="1">
    <source>
        <dbReference type="PROSITE" id="PS50995"/>
    </source>
</evidence>
<dbReference type="PANTHER" id="PTHR33164">
    <property type="entry name" value="TRANSCRIPTIONAL REGULATOR, MARR FAMILY"/>
    <property type="match status" value="1"/>
</dbReference>